<gene>
    <name evidence="3" type="primary">Pbxip1_0</name>
    <name evidence="3" type="ORF">PIACAY_R14982</name>
</gene>
<dbReference type="InterPro" id="IPR051990">
    <property type="entry name" value="CCPG1/PBIP1"/>
</dbReference>
<dbReference type="PANTHER" id="PTHR28638:SF1">
    <property type="entry name" value="PRE-B-CELL LEUKEMIA TRANSCRIPTION FACTOR-INTERACTING PROTEIN 1"/>
    <property type="match status" value="1"/>
</dbReference>
<feature type="compositionally biased region" description="Pro residues" evidence="2">
    <location>
        <begin position="30"/>
        <end position="44"/>
    </location>
</feature>
<evidence type="ECO:0000313" key="4">
    <source>
        <dbReference type="Proteomes" id="UP000653271"/>
    </source>
</evidence>
<feature type="compositionally biased region" description="Basic and acidic residues" evidence="2">
    <location>
        <begin position="223"/>
        <end position="234"/>
    </location>
</feature>
<sequence length="234" mass="24246">PSAGSRLEDESGTSSDEDTTGQQQQGQEPQPGPPNSMPAPPRGTPNPDTEDGLSVSKFLLGALALAAVGLLLVTGEGVSGIPSTPRGPIHPSIHPLPQDSWQKPPPAPDTGDAQSVNSVSVLLDRLAQGSQEIRLMQAELQAHKAELQELLRRSEDEAAAAGAQRQSLAAENAQLRAALEREAAALRDARAELQRLRESGMPGSSGFGGSAPKEPPGAGTPARCDDAAAQRERG</sequence>
<keyword evidence="4" id="KW-1185">Reference proteome</keyword>
<proteinExistence type="predicted"/>
<feature type="non-terminal residue" evidence="3">
    <location>
        <position position="1"/>
    </location>
</feature>
<feature type="region of interest" description="Disordered" evidence="2">
    <location>
        <begin position="83"/>
        <end position="116"/>
    </location>
</feature>
<feature type="region of interest" description="Disordered" evidence="2">
    <location>
        <begin position="192"/>
        <end position="234"/>
    </location>
</feature>
<evidence type="ECO:0000313" key="3">
    <source>
        <dbReference type="EMBL" id="NWH75671.1"/>
    </source>
</evidence>
<dbReference type="PANTHER" id="PTHR28638">
    <property type="entry name" value="CELL CYCLE PROGRESSION PROTEIN 1"/>
    <property type="match status" value="1"/>
</dbReference>
<reference evidence="3" key="1">
    <citation type="submission" date="2019-09" db="EMBL/GenBank/DDBJ databases">
        <title>Bird 10,000 Genomes (B10K) Project - Family phase.</title>
        <authorList>
            <person name="Zhang G."/>
        </authorList>
    </citation>
    <scope>NUCLEOTIDE SEQUENCE</scope>
    <source>
        <strain evidence="3">B10K-DU-008-47</strain>
        <tissue evidence="3">Mixed tissue sample</tissue>
    </source>
</reference>
<dbReference type="OrthoDB" id="8947092at2759"/>
<dbReference type="AlphaFoldDB" id="A0A850X486"/>
<organism evidence="3 4">
    <name type="scientific">Piaya cayana</name>
    <name type="common">Common squirrel cuckoo</name>
    <dbReference type="NCBI Taxonomy" id="33601"/>
    <lineage>
        <taxon>Eukaryota</taxon>
        <taxon>Metazoa</taxon>
        <taxon>Chordata</taxon>
        <taxon>Craniata</taxon>
        <taxon>Vertebrata</taxon>
        <taxon>Euteleostomi</taxon>
        <taxon>Archelosauria</taxon>
        <taxon>Archosauria</taxon>
        <taxon>Dinosauria</taxon>
        <taxon>Saurischia</taxon>
        <taxon>Theropoda</taxon>
        <taxon>Coelurosauria</taxon>
        <taxon>Aves</taxon>
        <taxon>Neognathae</taxon>
        <taxon>Neoaves</taxon>
        <taxon>Otidimorphae</taxon>
        <taxon>Cuculiformes</taxon>
        <taxon>Coccyzidae</taxon>
        <taxon>Piaya</taxon>
    </lineage>
</organism>
<feature type="region of interest" description="Disordered" evidence="2">
    <location>
        <begin position="1"/>
        <end position="53"/>
    </location>
</feature>
<evidence type="ECO:0000256" key="1">
    <source>
        <dbReference type="ARBA" id="ARBA00023054"/>
    </source>
</evidence>
<protein>
    <submittedName>
        <fullName evidence="3">PBIP1 protein</fullName>
    </submittedName>
</protein>
<feature type="non-terminal residue" evidence="3">
    <location>
        <position position="234"/>
    </location>
</feature>
<comment type="caution">
    <text evidence="3">The sequence shown here is derived from an EMBL/GenBank/DDBJ whole genome shotgun (WGS) entry which is preliminary data.</text>
</comment>
<dbReference type="EMBL" id="WAAB01012596">
    <property type="protein sequence ID" value="NWH75671.1"/>
    <property type="molecule type" value="Genomic_DNA"/>
</dbReference>
<dbReference type="Proteomes" id="UP000653271">
    <property type="component" value="Unassembled WGS sequence"/>
</dbReference>
<name>A0A850X486_PIACA</name>
<accession>A0A850X486</accession>
<keyword evidence="1" id="KW-0175">Coiled coil</keyword>
<evidence type="ECO:0000256" key="2">
    <source>
        <dbReference type="SAM" id="MobiDB-lite"/>
    </source>
</evidence>
<dbReference type="GO" id="GO:0016020">
    <property type="term" value="C:membrane"/>
    <property type="evidence" value="ECO:0007669"/>
    <property type="project" value="TreeGrafter"/>
</dbReference>